<dbReference type="CDD" id="cd03255">
    <property type="entry name" value="ABC_MJ0796_LolCDE_FtsE"/>
    <property type="match status" value="1"/>
</dbReference>
<reference evidence="5 6" key="1">
    <citation type="submission" date="2018-08" db="EMBL/GenBank/DDBJ databases">
        <title>Sequencing the genomes of 1000 actinobacteria strains.</title>
        <authorList>
            <person name="Klenk H.-P."/>
        </authorList>
    </citation>
    <scope>NUCLEOTIDE SEQUENCE [LARGE SCALE GENOMIC DNA]</scope>
    <source>
        <strain evidence="5 6">DSM 43927</strain>
    </source>
</reference>
<dbReference type="SMART" id="SM00382">
    <property type="entry name" value="AAA"/>
    <property type="match status" value="1"/>
</dbReference>
<dbReference type="InterPro" id="IPR017911">
    <property type="entry name" value="MacB-like_ATP-bd"/>
</dbReference>
<dbReference type="EMBL" id="QTTT01000001">
    <property type="protein sequence ID" value="REE95911.1"/>
    <property type="molecule type" value="Genomic_DNA"/>
</dbReference>
<evidence type="ECO:0000256" key="2">
    <source>
        <dbReference type="ARBA" id="ARBA00022741"/>
    </source>
</evidence>
<dbReference type="PANTHER" id="PTHR24220">
    <property type="entry name" value="IMPORT ATP-BINDING PROTEIN"/>
    <property type="match status" value="1"/>
</dbReference>
<evidence type="ECO:0000259" key="4">
    <source>
        <dbReference type="PROSITE" id="PS50893"/>
    </source>
</evidence>
<keyword evidence="6" id="KW-1185">Reference proteome</keyword>
<dbReference type="Pfam" id="PF00005">
    <property type="entry name" value="ABC_tran"/>
    <property type="match status" value="1"/>
</dbReference>
<dbReference type="GO" id="GO:0022857">
    <property type="term" value="F:transmembrane transporter activity"/>
    <property type="evidence" value="ECO:0007669"/>
    <property type="project" value="TreeGrafter"/>
</dbReference>
<comment type="caution">
    <text evidence="5">The sequence shown here is derived from an EMBL/GenBank/DDBJ whole genome shotgun (WGS) entry which is preliminary data.</text>
</comment>
<dbReference type="InterPro" id="IPR015854">
    <property type="entry name" value="ABC_transpr_LolD-like"/>
</dbReference>
<evidence type="ECO:0000256" key="1">
    <source>
        <dbReference type="ARBA" id="ARBA00022448"/>
    </source>
</evidence>
<evidence type="ECO:0000313" key="5">
    <source>
        <dbReference type="EMBL" id="REE95911.1"/>
    </source>
</evidence>
<dbReference type="InterPro" id="IPR027417">
    <property type="entry name" value="P-loop_NTPase"/>
</dbReference>
<keyword evidence="3 5" id="KW-0067">ATP-binding</keyword>
<dbReference type="InterPro" id="IPR003593">
    <property type="entry name" value="AAA+_ATPase"/>
</dbReference>
<dbReference type="InterPro" id="IPR003439">
    <property type="entry name" value="ABC_transporter-like_ATP-bd"/>
</dbReference>
<feature type="domain" description="ABC transporter" evidence="4">
    <location>
        <begin position="8"/>
        <end position="242"/>
    </location>
</feature>
<name>A0A3D9SW87_9ACTN</name>
<dbReference type="GO" id="GO:0005886">
    <property type="term" value="C:plasma membrane"/>
    <property type="evidence" value="ECO:0007669"/>
    <property type="project" value="TreeGrafter"/>
</dbReference>
<evidence type="ECO:0000256" key="3">
    <source>
        <dbReference type="ARBA" id="ARBA00022840"/>
    </source>
</evidence>
<dbReference type="PROSITE" id="PS50893">
    <property type="entry name" value="ABC_TRANSPORTER_2"/>
    <property type="match status" value="1"/>
</dbReference>
<dbReference type="GO" id="GO:0005524">
    <property type="term" value="F:ATP binding"/>
    <property type="evidence" value="ECO:0007669"/>
    <property type="project" value="UniProtKB-KW"/>
</dbReference>
<gene>
    <name evidence="5" type="ORF">DFJ69_1325</name>
</gene>
<dbReference type="Gene3D" id="3.40.50.300">
    <property type="entry name" value="P-loop containing nucleotide triphosphate hydrolases"/>
    <property type="match status" value="1"/>
</dbReference>
<dbReference type="SUPFAM" id="SSF52540">
    <property type="entry name" value="P-loop containing nucleoside triphosphate hydrolases"/>
    <property type="match status" value="1"/>
</dbReference>
<keyword evidence="1" id="KW-0813">Transport</keyword>
<organism evidence="5 6">
    <name type="scientific">Thermomonospora umbrina</name>
    <dbReference type="NCBI Taxonomy" id="111806"/>
    <lineage>
        <taxon>Bacteria</taxon>
        <taxon>Bacillati</taxon>
        <taxon>Actinomycetota</taxon>
        <taxon>Actinomycetes</taxon>
        <taxon>Streptosporangiales</taxon>
        <taxon>Thermomonosporaceae</taxon>
        <taxon>Thermomonospora</taxon>
    </lineage>
</organism>
<keyword evidence="2" id="KW-0547">Nucleotide-binding</keyword>
<accession>A0A3D9SW87</accession>
<protein>
    <submittedName>
        <fullName evidence="5">Putative ABC transport system ATP-binding protein</fullName>
    </submittedName>
</protein>
<evidence type="ECO:0000313" key="6">
    <source>
        <dbReference type="Proteomes" id="UP000256661"/>
    </source>
</evidence>
<dbReference type="AlphaFoldDB" id="A0A3D9SW87"/>
<proteinExistence type="predicted"/>
<dbReference type="PANTHER" id="PTHR24220:SF685">
    <property type="entry name" value="ABC TRANSPORTER RELATED"/>
    <property type="match status" value="1"/>
</dbReference>
<dbReference type="GO" id="GO:0016887">
    <property type="term" value="F:ATP hydrolysis activity"/>
    <property type="evidence" value="ECO:0007669"/>
    <property type="project" value="InterPro"/>
</dbReference>
<sequence length="243" mass="26225">MDLRPGPARVEHVAETTGLVKAHGAVEALRGVSIGFARGEFTAILGPPGSGKSTLLHCMAGLEPVTSGRVVIAGTDVTRLSAGRLAKLRRDRLGFVFREFNLLPLLTVEENIRLTGRLASRRIDEEWFATLVDALGLRERLGQRPADLSDGRRQRVAMARALVNRPEVVLADEPTGDLDAVSGREVLSFLRGAVDAYGQTVVMVTQDPTVASYADRILHLNDGRLVDEPAGAPMSLFPERLSA</sequence>
<dbReference type="Proteomes" id="UP000256661">
    <property type="component" value="Unassembled WGS sequence"/>
</dbReference>